<dbReference type="AlphaFoldDB" id="A0A226WMU6"/>
<reference evidence="3" key="1">
    <citation type="submission" date="2017-01" db="EMBL/GenBank/DDBJ databases">
        <title>Genome Analysis of Deinococcus marmoris KOPRI26562.</title>
        <authorList>
            <person name="Kim J.H."/>
            <person name="Oh H.-M."/>
        </authorList>
    </citation>
    <scope>NUCLEOTIDE SEQUENCE [LARGE SCALE GENOMIC DNA]</scope>
    <source>
        <strain evidence="3">PAMC 26633</strain>
    </source>
</reference>
<dbReference type="PROSITE" id="PS51186">
    <property type="entry name" value="GNAT"/>
    <property type="match status" value="1"/>
</dbReference>
<proteinExistence type="predicted"/>
<keyword evidence="2" id="KW-0808">Transferase</keyword>
<dbReference type="PANTHER" id="PTHR43451:SF1">
    <property type="entry name" value="ACETYLTRANSFERASE"/>
    <property type="match status" value="1"/>
</dbReference>
<dbReference type="GO" id="GO:0016747">
    <property type="term" value="F:acyltransferase activity, transferring groups other than amino-acyl groups"/>
    <property type="evidence" value="ECO:0007669"/>
    <property type="project" value="InterPro"/>
</dbReference>
<dbReference type="SUPFAM" id="SSF55729">
    <property type="entry name" value="Acyl-CoA N-acyltransferases (Nat)"/>
    <property type="match status" value="1"/>
</dbReference>
<dbReference type="CDD" id="cd04301">
    <property type="entry name" value="NAT_SF"/>
    <property type="match status" value="1"/>
</dbReference>
<dbReference type="InterPro" id="IPR052564">
    <property type="entry name" value="N-acetyltrans/Recomb-assoc"/>
</dbReference>
<dbReference type="InterPro" id="IPR016181">
    <property type="entry name" value="Acyl_CoA_acyltransferase"/>
</dbReference>
<gene>
    <name evidence="2" type="ORF">BSU04_43380</name>
</gene>
<organism evidence="2 3">
    <name type="scientific">Caballeronia sordidicola</name>
    <name type="common">Burkholderia sordidicola</name>
    <dbReference type="NCBI Taxonomy" id="196367"/>
    <lineage>
        <taxon>Bacteria</taxon>
        <taxon>Pseudomonadati</taxon>
        <taxon>Pseudomonadota</taxon>
        <taxon>Betaproteobacteria</taxon>
        <taxon>Burkholderiales</taxon>
        <taxon>Burkholderiaceae</taxon>
        <taxon>Caballeronia</taxon>
    </lineage>
</organism>
<evidence type="ECO:0000313" key="2">
    <source>
        <dbReference type="EMBL" id="OXC72129.1"/>
    </source>
</evidence>
<accession>A0A226WMU6</accession>
<name>A0A226WMU6_CABSO</name>
<dbReference type="PANTHER" id="PTHR43451">
    <property type="entry name" value="ACETYLTRANSFERASE (GNAT) FAMILY PROTEIN"/>
    <property type="match status" value="1"/>
</dbReference>
<dbReference type="InterPro" id="IPR000182">
    <property type="entry name" value="GNAT_dom"/>
</dbReference>
<dbReference type="Gene3D" id="3.40.630.30">
    <property type="match status" value="1"/>
</dbReference>
<sequence length="160" mass="17787">MHSSMQPVIRRYVAADLDAVVSVFLRSVRGVASRDYDAGQIAAWAQVDRNVWALRRLDRPTWVALVDSVIAGFIDLESNGHIDMLFVDAASQRGGVASALLDTVENAARVQRLAVLDTDASITARPFFEKHGFQVVRSQDVALRGQRLTNFRMEKRFSAV</sequence>
<evidence type="ECO:0000313" key="3">
    <source>
        <dbReference type="Proteomes" id="UP000214720"/>
    </source>
</evidence>
<dbReference type="Pfam" id="PF13673">
    <property type="entry name" value="Acetyltransf_10"/>
    <property type="match status" value="1"/>
</dbReference>
<evidence type="ECO:0000259" key="1">
    <source>
        <dbReference type="PROSITE" id="PS51186"/>
    </source>
</evidence>
<comment type="caution">
    <text evidence="2">The sequence shown here is derived from an EMBL/GenBank/DDBJ whole genome shotgun (WGS) entry which is preliminary data.</text>
</comment>
<protein>
    <submittedName>
        <fullName evidence="2">Acetyltransferase</fullName>
    </submittedName>
</protein>
<dbReference type="Proteomes" id="UP000214720">
    <property type="component" value="Unassembled WGS sequence"/>
</dbReference>
<dbReference type="EMBL" id="MTHB01000282">
    <property type="protein sequence ID" value="OXC72129.1"/>
    <property type="molecule type" value="Genomic_DNA"/>
</dbReference>
<feature type="domain" description="N-acetyltransferase" evidence="1">
    <location>
        <begin position="7"/>
        <end position="158"/>
    </location>
</feature>